<dbReference type="InterPro" id="IPR036890">
    <property type="entry name" value="HATPase_C_sf"/>
</dbReference>
<dbReference type="Pfam" id="PF06580">
    <property type="entry name" value="His_kinase"/>
    <property type="match status" value="1"/>
</dbReference>
<evidence type="ECO:0000256" key="6">
    <source>
        <dbReference type="ARBA" id="ARBA00022777"/>
    </source>
</evidence>
<keyword evidence="11" id="KW-1185">Reference proteome</keyword>
<dbReference type="InterPro" id="IPR010559">
    <property type="entry name" value="Sig_transdc_His_kin_internal"/>
</dbReference>
<dbReference type="GO" id="GO:0000155">
    <property type="term" value="F:phosphorelay sensor kinase activity"/>
    <property type="evidence" value="ECO:0007669"/>
    <property type="project" value="InterPro"/>
</dbReference>
<dbReference type="GO" id="GO:0016020">
    <property type="term" value="C:membrane"/>
    <property type="evidence" value="ECO:0007669"/>
    <property type="project" value="UniProtKB-SubCell"/>
</dbReference>
<evidence type="ECO:0000256" key="2">
    <source>
        <dbReference type="ARBA" id="ARBA00004370"/>
    </source>
</evidence>
<dbReference type="OrthoDB" id="138378at2"/>
<dbReference type="PANTHER" id="PTHR34220:SF7">
    <property type="entry name" value="SENSOR HISTIDINE KINASE YPDA"/>
    <property type="match status" value="1"/>
</dbReference>
<name>A0A0V8QF66_9FIRM</name>
<dbReference type="AlphaFoldDB" id="A0A0V8QF66"/>
<dbReference type="RefSeq" id="WP_058352753.1">
    <property type="nucleotide sequence ID" value="NZ_CABMMD010000153.1"/>
</dbReference>
<evidence type="ECO:0000256" key="5">
    <source>
        <dbReference type="ARBA" id="ARBA00022679"/>
    </source>
</evidence>
<organism evidence="10 11">
    <name type="scientific">Acetivibrio ethanolgignens</name>
    <dbReference type="NCBI Taxonomy" id="290052"/>
    <lineage>
        <taxon>Bacteria</taxon>
        <taxon>Bacillati</taxon>
        <taxon>Bacillota</taxon>
        <taxon>Clostridia</taxon>
        <taxon>Eubacteriales</taxon>
        <taxon>Oscillospiraceae</taxon>
        <taxon>Acetivibrio</taxon>
    </lineage>
</organism>
<reference evidence="10 11" key="1">
    <citation type="submission" date="2015-11" db="EMBL/GenBank/DDBJ databases">
        <title>Butyribacter intestini gen. nov., sp. nov., a butyric acid-producing bacterium of the family Lachnospiraceae isolated from the human faeces.</title>
        <authorList>
            <person name="Zou Y."/>
            <person name="Xue W."/>
            <person name="Luo G."/>
            <person name="Lv M."/>
        </authorList>
    </citation>
    <scope>NUCLEOTIDE SEQUENCE [LARGE SCALE GENOMIC DNA]</scope>
    <source>
        <strain evidence="10 11">ACET-33324</strain>
    </source>
</reference>
<dbReference type="Gene3D" id="6.10.340.10">
    <property type="match status" value="1"/>
</dbReference>
<feature type="transmembrane region" description="Helical" evidence="8">
    <location>
        <begin position="283"/>
        <end position="307"/>
    </location>
</feature>
<keyword evidence="4" id="KW-0597">Phosphoprotein</keyword>
<comment type="catalytic activity">
    <reaction evidence="1">
        <text>ATP + protein L-histidine = ADP + protein N-phospho-L-histidine.</text>
        <dbReference type="EC" id="2.7.13.3"/>
    </reaction>
</comment>
<dbReference type="PANTHER" id="PTHR34220">
    <property type="entry name" value="SENSOR HISTIDINE KINASE YPDA"/>
    <property type="match status" value="1"/>
</dbReference>
<keyword evidence="8" id="KW-0812">Transmembrane</keyword>
<dbReference type="STRING" id="290052.ASU35_02035"/>
<evidence type="ECO:0000256" key="4">
    <source>
        <dbReference type="ARBA" id="ARBA00022553"/>
    </source>
</evidence>
<dbReference type="Proteomes" id="UP000054874">
    <property type="component" value="Unassembled WGS sequence"/>
</dbReference>
<evidence type="ECO:0000256" key="8">
    <source>
        <dbReference type="SAM" id="Phobius"/>
    </source>
</evidence>
<comment type="caution">
    <text evidence="10">The sequence shown here is derived from an EMBL/GenBank/DDBJ whole genome shotgun (WGS) entry which is preliminary data.</text>
</comment>
<dbReference type="CDD" id="cd06225">
    <property type="entry name" value="HAMP"/>
    <property type="match status" value="1"/>
</dbReference>
<proteinExistence type="predicted"/>
<evidence type="ECO:0000256" key="3">
    <source>
        <dbReference type="ARBA" id="ARBA00012438"/>
    </source>
</evidence>
<dbReference type="InterPro" id="IPR003660">
    <property type="entry name" value="HAMP_dom"/>
</dbReference>
<keyword evidence="6" id="KW-0418">Kinase</keyword>
<evidence type="ECO:0000313" key="10">
    <source>
        <dbReference type="EMBL" id="KSV59116.1"/>
    </source>
</evidence>
<protein>
    <recommendedName>
        <fullName evidence="3">histidine kinase</fullName>
        <ecNumber evidence="3">2.7.13.3</ecNumber>
    </recommendedName>
</protein>
<feature type="transmembrane region" description="Helical" evidence="8">
    <location>
        <begin position="14"/>
        <end position="42"/>
    </location>
</feature>
<dbReference type="EMBL" id="LNAM01000153">
    <property type="protein sequence ID" value="KSV59116.1"/>
    <property type="molecule type" value="Genomic_DNA"/>
</dbReference>
<evidence type="ECO:0000259" key="9">
    <source>
        <dbReference type="PROSITE" id="PS50885"/>
    </source>
</evidence>
<keyword evidence="8" id="KW-1133">Transmembrane helix</keyword>
<gene>
    <name evidence="10" type="ORF">ASU35_02035</name>
</gene>
<dbReference type="SUPFAM" id="SSF158472">
    <property type="entry name" value="HAMP domain-like"/>
    <property type="match status" value="1"/>
</dbReference>
<accession>A0A0V8QF66</accession>
<dbReference type="SMART" id="SM00387">
    <property type="entry name" value="HATPase_c"/>
    <property type="match status" value="1"/>
</dbReference>
<dbReference type="PRINTS" id="PR00344">
    <property type="entry name" value="BCTRLSENSOR"/>
</dbReference>
<dbReference type="PROSITE" id="PS50885">
    <property type="entry name" value="HAMP"/>
    <property type="match status" value="1"/>
</dbReference>
<evidence type="ECO:0000256" key="1">
    <source>
        <dbReference type="ARBA" id="ARBA00000085"/>
    </source>
</evidence>
<dbReference type="EC" id="2.7.13.3" evidence="3"/>
<sequence>MRKIIEDMSFQGKIFVGMLLATVISMLAGYFVLLQVVQIIYLSNMKKEARAELKTVQEALDAAILELGEGLDGLSTNSHILCYLERANSPVLEKQVYRALYHANSRYGRYGYFSLYNSAGNLLMINEDSHGASRQMPLDWGIFYQAARAPRVHIVRNAIIYHENSEDRYMRVARAVTDESEQIIGFVVATVLSNGFERICQSEKIGRNPMIIIQDDYSEIGYCSYGSCPKEELREVKEFFMGNSKEVYAPEEKDYFYCMRKSKEGEMNLFLKQETSSREEIKALYRTISVIFGSIMLAISVLVSGAISRSLHKNVNELQAAMASLRRGNFKSRVSVTGKKDAIGRLSESFNDMSRYIEGNLERRISKEREWALMNIKMMQAQLNPHFLYNTLDTIKWIGKANQIPEIATLSEGLAQILRMSISAKPMILLEQELQFVTSYVEIQRIRFDDRFEFILDVPEELKRCRIPKLTLQPLVENSIIHGFKESESGIIILVARKEKRESGDELIISIKDNGCGIAKERLKELREDNFEPVWNEPGNKNGKTGGSIGCHNVNAIIKLNYGEAYGIEINSEVGVGTEVIVRLPLKYGLVDNA</sequence>
<evidence type="ECO:0000313" key="11">
    <source>
        <dbReference type="Proteomes" id="UP000054874"/>
    </source>
</evidence>
<dbReference type="SUPFAM" id="SSF55874">
    <property type="entry name" value="ATPase domain of HSP90 chaperone/DNA topoisomerase II/histidine kinase"/>
    <property type="match status" value="1"/>
</dbReference>
<dbReference type="InterPro" id="IPR004358">
    <property type="entry name" value="Sig_transdc_His_kin-like_C"/>
</dbReference>
<dbReference type="SMART" id="SM00304">
    <property type="entry name" value="HAMP"/>
    <property type="match status" value="1"/>
</dbReference>
<dbReference type="Gene3D" id="3.30.565.10">
    <property type="entry name" value="Histidine kinase-like ATPase, C-terminal domain"/>
    <property type="match status" value="1"/>
</dbReference>
<dbReference type="Pfam" id="PF00672">
    <property type="entry name" value="HAMP"/>
    <property type="match status" value="1"/>
</dbReference>
<dbReference type="InterPro" id="IPR050640">
    <property type="entry name" value="Bact_2-comp_sensor_kinase"/>
</dbReference>
<evidence type="ECO:0000256" key="7">
    <source>
        <dbReference type="ARBA" id="ARBA00023012"/>
    </source>
</evidence>
<keyword evidence="5" id="KW-0808">Transferase</keyword>
<dbReference type="Pfam" id="PF02518">
    <property type="entry name" value="HATPase_c"/>
    <property type="match status" value="1"/>
</dbReference>
<keyword evidence="7" id="KW-0902">Two-component regulatory system</keyword>
<comment type="subcellular location">
    <subcellularLocation>
        <location evidence="2">Membrane</location>
    </subcellularLocation>
</comment>
<dbReference type="InterPro" id="IPR003594">
    <property type="entry name" value="HATPase_dom"/>
</dbReference>
<feature type="domain" description="HAMP" evidence="9">
    <location>
        <begin position="309"/>
        <end position="362"/>
    </location>
</feature>
<keyword evidence="8" id="KW-0472">Membrane</keyword>